<accession>A0ABT9HPE3</accession>
<dbReference type="RefSeq" id="WP_305932352.1">
    <property type="nucleotide sequence ID" value="NZ_JAVAIM010000001.1"/>
</dbReference>
<dbReference type="Proteomes" id="UP001240639">
    <property type="component" value="Unassembled WGS sequence"/>
</dbReference>
<name>A0ABT9HPE3_9SPHN</name>
<sequence>MAAQAATKPNPLPPCDRARAERGVQSAMNFCAHRDYLKADRALNVQWKKTAAAMRAMDRGDFVPDDGRPTYFDTLLKSQRAWIAYRDAHCASAGYQARGGTMEPMLVSFCLIDVTQERTKQLRELAESPE</sequence>
<proteinExistence type="predicted"/>
<dbReference type="PANTHER" id="PTHR39176:SF1">
    <property type="entry name" value="PERIPLASMIC PROTEIN"/>
    <property type="match status" value="1"/>
</dbReference>
<reference evidence="2 3" key="1">
    <citation type="submission" date="2023-08" db="EMBL/GenBank/DDBJ databases">
        <title>genomic of G39.</title>
        <authorList>
            <person name="Wang Y."/>
        </authorList>
    </citation>
    <scope>NUCLEOTIDE SEQUENCE [LARGE SCALE GENOMIC DNA]</scope>
    <source>
        <strain evidence="2 3">G39</strain>
    </source>
</reference>
<evidence type="ECO:0000259" key="1">
    <source>
        <dbReference type="Pfam" id="PF07007"/>
    </source>
</evidence>
<dbReference type="InterPro" id="IPR009739">
    <property type="entry name" value="LprI-like_N"/>
</dbReference>
<comment type="caution">
    <text evidence="2">The sequence shown here is derived from an EMBL/GenBank/DDBJ whole genome shotgun (WGS) entry which is preliminary data.</text>
</comment>
<dbReference type="Pfam" id="PF07007">
    <property type="entry name" value="LprI"/>
    <property type="match status" value="1"/>
</dbReference>
<gene>
    <name evidence="2" type="ORF">Q9K02_07605</name>
</gene>
<dbReference type="Gene3D" id="1.20.1270.180">
    <property type="match status" value="1"/>
</dbReference>
<feature type="domain" description="Lysozyme inhibitor LprI-like N-terminal" evidence="1">
    <location>
        <begin position="15"/>
        <end position="122"/>
    </location>
</feature>
<dbReference type="PANTHER" id="PTHR39176">
    <property type="entry name" value="PERIPLASMIC PROTEIN-RELATED"/>
    <property type="match status" value="1"/>
</dbReference>
<protein>
    <submittedName>
        <fullName evidence="2">Lysozyme inhibitor LprI family protein</fullName>
    </submittedName>
</protein>
<dbReference type="EMBL" id="JAVAIM010000001">
    <property type="protein sequence ID" value="MDP4575001.1"/>
    <property type="molecule type" value="Genomic_DNA"/>
</dbReference>
<organism evidence="2 3">
    <name type="scientific">Qipengyuania profundimaris</name>
    <dbReference type="NCBI Taxonomy" id="3067652"/>
    <lineage>
        <taxon>Bacteria</taxon>
        <taxon>Pseudomonadati</taxon>
        <taxon>Pseudomonadota</taxon>
        <taxon>Alphaproteobacteria</taxon>
        <taxon>Sphingomonadales</taxon>
        <taxon>Erythrobacteraceae</taxon>
        <taxon>Qipengyuania</taxon>
    </lineage>
</organism>
<evidence type="ECO:0000313" key="3">
    <source>
        <dbReference type="Proteomes" id="UP001240639"/>
    </source>
</evidence>
<evidence type="ECO:0000313" key="2">
    <source>
        <dbReference type="EMBL" id="MDP4575001.1"/>
    </source>
</evidence>
<keyword evidence="3" id="KW-1185">Reference proteome</keyword>